<evidence type="ECO:0000313" key="10">
    <source>
        <dbReference type="EMBL" id="PAV85799.1"/>
    </source>
</evidence>
<accession>A0A2A2LI17</accession>
<dbReference type="GO" id="GO:0004497">
    <property type="term" value="F:monooxygenase activity"/>
    <property type="evidence" value="ECO:0007669"/>
    <property type="project" value="UniProtKB-KW"/>
</dbReference>
<dbReference type="InterPro" id="IPR001128">
    <property type="entry name" value="Cyt_P450"/>
</dbReference>
<dbReference type="PRINTS" id="PR00463">
    <property type="entry name" value="EP450I"/>
</dbReference>
<feature type="binding site" description="axial binding residue" evidence="8">
    <location>
        <position position="386"/>
    </location>
    <ligand>
        <name>heme</name>
        <dbReference type="ChEBI" id="CHEBI:30413"/>
    </ligand>
    <ligandPart>
        <name>Fe</name>
        <dbReference type="ChEBI" id="CHEBI:18248"/>
    </ligandPart>
</feature>
<evidence type="ECO:0000313" key="11">
    <source>
        <dbReference type="Proteomes" id="UP000218231"/>
    </source>
</evidence>
<dbReference type="InterPro" id="IPR036396">
    <property type="entry name" value="Cyt_P450_sf"/>
</dbReference>
<dbReference type="EMBL" id="LIAE01006728">
    <property type="protein sequence ID" value="PAV85799.1"/>
    <property type="molecule type" value="Genomic_DNA"/>
</dbReference>
<dbReference type="PRINTS" id="PR00385">
    <property type="entry name" value="P450"/>
</dbReference>
<dbReference type="Pfam" id="PF00067">
    <property type="entry name" value="p450"/>
    <property type="match status" value="3"/>
</dbReference>
<feature type="transmembrane region" description="Helical" evidence="9">
    <location>
        <begin position="435"/>
        <end position="455"/>
    </location>
</feature>
<dbReference type="Proteomes" id="UP000218231">
    <property type="component" value="Unassembled WGS sequence"/>
</dbReference>
<keyword evidence="6 8" id="KW-0408">Iron</keyword>
<evidence type="ECO:0000256" key="8">
    <source>
        <dbReference type="PIRSR" id="PIRSR602401-1"/>
    </source>
</evidence>
<keyword evidence="11" id="KW-1185">Reference proteome</keyword>
<dbReference type="PANTHER" id="PTHR24292">
    <property type="entry name" value="CYTOCHROME P450"/>
    <property type="match status" value="1"/>
</dbReference>
<dbReference type="InterPro" id="IPR017972">
    <property type="entry name" value="Cyt_P450_CS"/>
</dbReference>
<keyword evidence="4 8" id="KW-0479">Metal-binding</keyword>
<dbReference type="STRING" id="2018661.A0A2A2LI17"/>
<sequence length="916" mass="104713">MLITSDLDIINEVFVKQFDNFHGRKTNPLAGNVDTRDRVHVFLARGARWKRLRTITSPSFSNTSLKKIYGLVEDSAVEMTKLLEKKANTEINIREYYHEYTMDIIARVALGQRGSLMFNNPLTALLIKFTNFDFQTRISMLAHCTPLPIQIIQAIFFLSAKMLRSDTPQTLLKILETIGKAVDDRVKQREEDKKHGIERGEPADFIDMYIDVKVDNLQDKIGDFSMTNVSVSKNMTYQEIKGQLMVFLIAGFDTTANSLSYTSYLLAKHPDKMKKLQEEIDRECTGTTVDYDALGKLKYLEAVFKETLRMYPLAASVNSRQCMKSTTIGDMEIEEGAYVCANTWDLHYDKKLWGPDADEFVPERWLNGTPHPPGAYMPFGAGPRICIGMRLAYIEEKLALCYILRKFDMVEGPNTGEKLKIHGSALVHPDYVKEMLVVLTIFATCIIGIVTYYWWQMNYWKRKGIKEIPGKSLFSGHFYTIFETSDPIGLKLREWKKIYGPTFGIYEGLRKMLITSDLDIINEVFVKQFDNFHGRKANPLAGNPDTKDRAHVFMARGARWKRLRTITSPSFSNTSLKKIYGLVEDSAVEMTKLLEKKANTEINIREYYHEYTMDIIARVALGQRGSLMFNNPLTALIIKFVEFDFKGIISMLAHCTPLPIQIVQTIFFLTAKIFRGDTPLAFVSKNMTYQEIKGQLMVFLIAGFDTTANSLSYTSYLLAKHPDKMKKLQEEIDRECTGTTVDYDALGKLKYLEAVFKETLRMYPLAASVNSRQCMKSTTIGDMEIEEGTYVCANTWDLHYDKKIWGPDADEFVPERWLNGTPHPPGAYMPFGAGPRICIGMRLAYIEEKLALCYILRKFDMVEGPNTGEKLKIHGSALVHPDYVKRIAFLDFDFTEWTELALSSLDHVNVIIKARN</sequence>
<evidence type="ECO:0000256" key="5">
    <source>
        <dbReference type="ARBA" id="ARBA00023002"/>
    </source>
</evidence>
<dbReference type="PANTHER" id="PTHR24292:SF102">
    <property type="entry name" value="CYTOCHROME P450 FAMILY-RELATED"/>
    <property type="match status" value="1"/>
</dbReference>
<proteinExistence type="inferred from homology"/>
<gene>
    <name evidence="10" type="ORF">WR25_14387</name>
</gene>
<evidence type="ECO:0000256" key="1">
    <source>
        <dbReference type="ARBA" id="ARBA00001971"/>
    </source>
</evidence>
<keyword evidence="9" id="KW-0812">Transmembrane</keyword>
<dbReference type="SUPFAM" id="SSF48264">
    <property type="entry name" value="Cytochrome P450"/>
    <property type="match status" value="2"/>
</dbReference>
<dbReference type="PROSITE" id="PS00086">
    <property type="entry name" value="CYTOCHROME_P450"/>
    <property type="match status" value="2"/>
</dbReference>
<name>A0A2A2LI17_9BILA</name>
<dbReference type="GO" id="GO:0016705">
    <property type="term" value="F:oxidoreductase activity, acting on paired donors, with incorporation or reduction of molecular oxygen"/>
    <property type="evidence" value="ECO:0007669"/>
    <property type="project" value="InterPro"/>
</dbReference>
<evidence type="ECO:0000256" key="2">
    <source>
        <dbReference type="ARBA" id="ARBA00010617"/>
    </source>
</evidence>
<reference evidence="10 11" key="1">
    <citation type="journal article" date="2017" name="Curr. Biol.">
        <title>Genome architecture and evolution of a unichromosomal asexual nematode.</title>
        <authorList>
            <person name="Fradin H."/>
            <person name="Zegar C."/>
            <person name="Gutwein M."/>
            <person name="Lucas J."/>
            <person name="Kovtun M."/>
            <person name="Corcoran D."/>
            <person name="Baugh L.R."/>
            <person name="Kiontke K."/>
            <person name="Gunsalus K."/>
            <person name="Fitch D.H."/>
            <person name="Piano F."/>
        </authorList>
    </citation>
    <scope>NUCLEOTIDE SEQUENCE [LARGE SCALE GENOMIC DNA]</scope>
    <source>
        <strain evidence="10">PF1309</strain>
    </source>
</reference>
<dbReference type="GO" id="GO:0020037">
    <property type="term" value="F:heme binding"/>
    <property type="evidence" value="ECO:0007669"/>
    <property type="project" value="InterPro"/>
</dbReference>
<dbReference type="InterPro" id="IPR002401">
    <property type="entry name" value="Cyt_P450_E_grp-I"/>
</dbReference>
<dbReference type="CDD" id="cd11055">
    <property type="entry name" value="CYP3A-like"/>
    <property type="match status" value="2"/>
</dbReference>
<dbReference type="AlphaFoldDB" id="A0A2A2LI17"/>
<evidence type="ECO:0000256" key="6">
    <source>
        <dbReference type="ARBA" id="ARBA00023004"/>
    </source>
</evidence>
<comment type="similarity">
    <text evidence="2">Belongs to the cytochrome P450 family.</text>
</comment>
<dbReference type="GO" id="GO:0005506">
    <property type="term" value="F:iron ion binding"/>
    <property type="evidence" value="ECO:0007669"/>
    <property type="project" value="InterPro"/>
</dbReference>
<keyword evidence="5" id="KW-0560">Oxidoreductase</keyword>
<evidence type="ECO:0000256" key="4">
    <source>
        <dbReference type="ARBA" id="ARBA00022723"/>
    </source>
</evidence>
<evidence type="ECO:0008006" key="12">
    <source>
        <dbReference type="Google" id="ProtNLM"/>
    </source>
</evidence>
<protein>
    <recommendedName>
        <fullName evidence="12">Cytochrome P450</fullName>
    </recommendedName>
</protein>
<dbReference type="InterPro" id="IPR050476">
    <property type="entry name" value="Insect_CytP450_Detox"/>
</dbReference>
<dbReference type="OrthoDB" id="2789670at2759"/>
<dbReference type="Gene3D" id="1.10.630.10">
    <property type="entry name" value="Cytochrome P450"/>
    <property type="match status" value="3"/>
</dbReference>
<keyword evidence="3 8" id="KW-0349">Heme</keyword>
<comment type="caution">
    <text evidence="10">The sequence shown here is derived from an EMBL/GenBank/DDBJ whole genome shotgun (WGS) entry which is preliminary data.</text>
</comment>
<keyword evidence="9" id="KW-1133">Transmembrane helix</keyword>
<organism evidence="10 11">
    <name type="scientific">Diploscapter pachys</name>
    <dbReference type="NCBI Taxonomy" id="2018661"/>
    <lineage>
        <taxon>Eukaryota</taxon>
        <taxon>Metazoa</taxon>
        <taxon>Ecdysozoa</taxon>
        <taxon>Nematoda</taxon>
        <taxon>Chromadorea</taxon>
        <taxon>Rhabditida</taxon>
        <taxon>Rhabditina</taxon>
        <taxon>Rhabditomorpha</taxon>
        <taxon>Rhabditoidea</taxon>
        <taxon>Rhabditidae</taxon>
        <taxon>Diploscapter</taxon>
    </lineage>
</organism>
<evidence type="ECO:0000256" key="9">
    <source>
        <dbReference type="SAM" id="Phobius"/>
    </source>
</evidence>
<keyword evidence="7" id="KW-0503">Monooxygenase</keyword>
<keyword evidence="9" id="KW-0472">Membrane</keyword>
<evidence type="ECO:0000256" key="3">
    <source>
        <dbReference type="ARBA" id="ARBA00022617"/>
    </source>
</evidence>
<evidence type="ECO:0000256" key="7">
    <source>
        <dbReference type="ARBA" id="ARBA00023033"/>
    </source>
</evidence>
<comment type="cofactor">
    <cofactor evidence="1 8">
        <name>heme</name>
        <dbReference type="ChEBI" id="CHEBI:30413"/>
    </cofactor>
</comment>